<organism evidence="7 8">
    <name type="scientific">Caballeronia concitans</name>
    <dbReference type="NCBI Taxonomy" id="1777133"/>
    <lineage>
        <taxon>Bacteria</taxon>
        <taxon>Pseudomonadati</taxon>
        <taxon>Pseudomonadota</taxon>
        <taxon>Betaproteobacteria</taxon>
        <taxon>Burkholderiales</taxon>
        <taxon>Burkholderiaceae</taxon>
        <taxon>Caballeronia</taxon>
    </lineage>
</organism>
<keyword evidence="8" id="KW-1185">Reference proteome</keyword>
<dbReference type="InterPro" id="IPR036117">
    <property type="entry name" value="DhaL_dom_sf"/>
</dbReference>
<evidence type="ECO:0000256" key="3">
    <source>
        <dbReference type="ARBA" id="ARBA00022777"/>
    </source>
</evidence>
<dbReference type="Proteomes" id="UP000198263">
    <property type="component" value="Unassembled WGS sequence"/>
</dbReference>
<dbReference type="FunFam" id="3.40.50.10440:FF:000001">
    <property type="entry name" value="Dihydroxyacetone kinase, DhaK subunit"/>
    <property type="match status" value="1"/>
</dbReference>
<dbReference type="FunFam" id="3.30.1180.20:FF:000001">
    <property type="entry name" value="Dihydroxyacetone kinase 1"/>
    <property type="match status" value="1"/>
</dbReference>
<dbReference type="OrthoDB" id="9806345at2"/>
<dbReference type="Gene3D" id="3.40.50.10440">
    <property type="entry name" value="Dihydroxyacetone kinase, domain 1"/>
    <property type="match status" value="1"/>
</dbReference>
<keyword evidence="2" id="KW-0547">Nucleotide-binding</keyword>
<evidence type="ECO:0000313" key="8">
    <source>
        <dbReference type="Proteomes" id="UP000198263"/>
    </source>
</evidence>
<dbReference type="Gene3D" id="3.30.1180.20">
    <property type="entry name" value="Dihydroxyacetone kinase, domain 2"/>
    <property type="match status" value="1"/>
</dbReference>
<accession>A0A658QUX3</accession>
<dbReference type="SUPFAM" id="SSF82549">
    <property type="entry name" value="DAK1/DegV-like"/>
    <property type="match status" value="1"/>
</dbReference>
<dbReference type="NCBIfam" id="NF011049">
    <property type="entry name" value="PRK14479.1"/>
    <property type="match status" value="1"/>
</dbReference>
<dbReference type="PANTHER" id="PTHR28629">
    <property type="entry name" value="TRIOKINASE/FMN CYCLASE"/>
    <property type="match status" value="1"/>
</dbReference>
<evidence type="ECO:0000256" key="4">
    <source>
        <dbReference type="ARBA" id="ARBA00022840"/>
    </source>
</evidence>
<dbReference type="GO" id="GO:0019563">
    <property type="term" value="P:glycerol catabolic process"/>
    <property type="evidence" value="ECO:0007669"/>
    <property type="project" value="TreeGrafter"/>
</dbReference>
<dbReference type="InterPro" id="IPR004007">
    <property type="entry name" value="DhaL_dom"/>
</dbReference>
<dbReference type="RefSeq" id="WP_040050749.1">
    <property type="nucleotide sequence ID" value="NZ_FCNV02000002.1"/>
</dbReference>
<evidence type="ECO:0000313" key="7">
    <source>
        <dbReference type="EMBL" id="SAL23994.1"/>
    </source>
</evidence>
<dbReference type="AlphaFoldDB" id="A0A658QUX3"/>
<comment type="caution">
    <text evidence="7">The sequence shown here is derived from an EMBL/GenBank/DDBJ whole genome shotgun (WGS) entry which is preliminary data.</text>
</comment>
<dbReference type="Gene3D" id="1.25.40.340">
    <property type="match status" value="1"/>
</dbReference>
<evidence type="ECO:0000259" key="6">
    <source>
        <dbReference type="PROSITE" id="PS51481"/>
    </source>
</evidence>
<keyword evidence="4" id="KW-0067">ATP-binding</keyword>
<dbReference type="SMART" id="SM01120">
    <property type="entry name" value="Dak2"/>
    <property type="match status" value="1"/>
</dbReference>
<keyword evidence="3 7" id="KW-0418">Kinase</keyword>
<sequence>MKKLINTPARVVRDMLEGMARQAPHVAILGDENVLVSRPQSEAADRPVAIISGGGSGHEPAHGGYVGPGMLAAAVCGEVFTSPSTDAVLAAIRATAGPRGAVLIVKNYTGDRLNFGLAAELARAEGIPVEVVIVADDVALRKHADRSQRRGIAGTVLVHKITGAASARGMALDDVARIARHAAANLGTMGVALDGCTLPGAERSGFTLADDEIELGLGIHGEKGVERTAPLAADALTDVLIENIVDDSALKHGERVALLVNGLGATPQMELDIVMRAAFENLAQRGIRVERAWSGTLLSALDMPGCSISLLRVDDATLDLLDAPTDARAWPGGGAVNAAIRIDAPMPQAQGSVRVESESAHDWARRIRPALNGVADALIASESQLTDLDTQAGDGDLGISMTRAAHAIRDVPDAALSTPAEALAALGTALRRAIAGSSGPFYATALMRASRHLAGIDHPSAKDWAAAFTHAVQAISELGGANAGDRTMLDALLPAASAFEEAVSGGRSVDDAWSLAVAAAQEGAQETANMTPRAGRASYLGARAVGIPDGGAVAVACWLAALTPHLRG</sequence>
<dbReference type="GO" id="GO:0005829">
    <property type="term" value="C:cytosol"/>
    <property type="evidence" value="ECO:0007669"/>
    <property type="project" value="TreeGrafter"/>
</dbReference>
<reference evidence="7 8" key="1">
    <citation type="submission" date="2016-01" db="EMBL/GenBank/DDBJ databases">
        <authorList>
            <person name="Peeters C."/>
        </authorList>
    </citation>
    <scope>NUCLEOTIDE SEQUENCE [LARGE SCALE GENOMIC DNA]</scope>
    <source>
        <strain evidence="7">LMG 29315</strain>
    </source>
</reference>
<dbReference type="PROSITE" id="PS51480">
    <property type="entry name" value="DHAL"/>
    <property type="match status" value="1"/>
</dbReference>
<keyword evidence="1" id="KW-0808">Transferase</keyword>
<feature type="domain" description="DhaL" evidence="5">
    <location>
        <begin position="365"/>
        <end position="564"/>
    </location>
</feature>
<name>A0A658QUX3_9BURK</name>
<evidence type="ECO:0000256" key="2">
    <source>
        <dbReference type="ARBA" id="ARBA00022741"/>
    </source>
</evidence>
<dbReference type="EMBL" id="FCNV02000002">
    <property type="protein sequence ID" value="SAL23994.1"/>
    <property type="molecule type" value="Genomic_DNA"/>
</dbReference>
<dbReference type="PROSITE" id="PS51481">
    <property type="entry name" value="DHAK"/>
    <property type="match status" value="1"/>
</dbReference>
<dbReference type="InterPro" id="IPR050861">
    <property type="entry name" value="Dihydroxyacetone_Kinase"/>
</dbReference>
<dbReference type="GO" id="GO:0004371">
    <property type="term" value="F:glycerone kinase activity"/>
    <property type="evidence" value="ECO:0007669"/>
    <property type="project" value="InterPro"/>
</dbReference>
<gene>
    <name evidence="7" type="ORF">AWB72_01802</name>
</gene>
<protein>
    <submittedName>
        <fullName evidence="7">Dihydroxyacetone kinase</fullName>
    </submittedName>
</protein>
<dbReference type="InterPro" id="IPR004006">
    <property type="entry name" value="DhaK_dom"/>
</dbReference>
<proteinExistence type="predicted"/>
<dbReference type="GO" id="GO:0005524">
    <property type="term" value="F:ATP binding"/>
    <property type="evidence" value="ECO:0007669"/>
    <property type="project" value="UniProtKB-KW"/>
</dbReference>
<dbReference type="Pfam" id="PF02734">
    <property type="entry name" value="Dak2"/>
    <property type="match status" value="1"/>
</dbReference>
<dbReference type="PANTHER" id="PTHR28629:SF4">
    <property type="entry name" value="TRIOKINASE_FMN CYCLASE"/>
    <property type="match status" value="1"/>
</dbReference>
<feature type="domain" description="DhaK" evidence="6">
    <location>
        <begin position="7"/>
        <end position="330"/>
    </location>
</feature>
<dbReference type="Pfam" id="PF02733">
    <property type="entry name" value="Dak1"/>
    <property type="match status" value="1"/>
</dbReference>
<evidence type="ECO:0000259" key="5">
    <source>
        <dbReference type="PROSITE" id="PS51480"/>
    </source>
</evidence>
<dbReference type="SUPFAM" id="SSF101473">
    <property type="entry name" value="DhaL-like"/>
    <property type="match status" value="1"/>
</dbReference>
<evidence type="ECO:0000256" key="1">
    <source>
        <dbReference type="ARBA" id="ARBA00022679"/>
    </source>
</evidence>
<dbReference type="FunFam" id="1.25.40.340:FF:000002">
    <property type="entry name" value="Dihydroxyacetone kinase, L subunit"/>
    <property type="match status" value="1"/>
</dbReference>